<dbReference type="STRING" id="7719.ENSCINP00000034361"/>
<evidence type="ECO:0000313" key="4">
    <source>
        <dbReference type="Proteomes" id="UP000008144"/>
    </source>
</evidence>
<accession>H2XXH7</accession>
<dbReference type="GeneID" id="100186313"/>
<dbReference type="InterPro" id="IPR010111">
    <property type="entry name" value="Kynureninase"/>
</dbReference>
<sequence>MNGICTNGQRPRDILTKLAAEHGLKPLDDKFHEILDGKDPLSHLRKEFCIPKVSINIDEQDRESCLDFCSHSLGLQPKRTKEFVNKVLTEWADRGSMTYRYPDVINIFSDVSLAKGVAELVGAYSDEVALMNTLTVNLNLLLTSFYSPTKSRNKILLEGSTFPTNYFSCASHIKQRGFNVKDSLLLLEPRKGELILHTSDILDVINDEGESIALVLLSGVQYLTGQLLDMKTITDVAHAKGCMVGFDLAQAIGSV</sequence>
<dbReference type="InParanoid" id="H2XXH7"/>
<reference evidence="3" key="3">
    <citation type="submission" date="2025-09" db="UniProtKB">
        <authorList>
            <consortium name="Ensembl"/>
        </authorList>
    </citation>
    <scope>IDENTIFICATION</scope>
</reference>
<dbReference type="Proteomes" id="UP000008144">
    <property type="component" value="Unassembled WGS sequence"/>
</dbReference>
<dbReference type="OrthoDB" id="5978656at2759"/>
<proteinExistence type="predicted"/>
<organism evidence="3 4">
    <name type="scientific">Ciona intestinalis</name>
    <name type="common">Transparent sea squirt</name>
    <name type="synonym">Ascidia intestinalis</name>
    <dbReference type="NCBI Taxonomy" id="7719"/>
    <lineage>
        <taxon>Eukaryota</taxon>
        <taxon>Metazoa</taxon>
        <taxon>Chordata</taxon>
        <taxon>Tunicata</taxon>
        <taxon>Ascidiacea</taxon>
        <taxon>Phlebobranchia</taxon>
        <taxon>Cionidae</taxon>
        <taxon>Ciona</taxon>
    </lineage>
</organism>
<dbReference type="OMA" id="HADMFAF"/>
<gene>
    <name evidence="3" type="primary">LOC100186313</name>
</gene>
<dbReference type="FunCoup" id="H2XXH7">
    <property type="interactions" value="33"/>
</dbReference>
<dbReference type="SUPFAM" id="SSF53383">
    <property type="entry name" value="PLP-dependent transferases"/>
    <property type="match status" value="1"/>
</dbReference>
<accession>A0A1W2WQG3</accession>
<dbReference type="HOGENOM" id="CLU_003433_4_2_1"/>
<name>H2XXH7_CIOIN</name>
<dbReference type="Gene3D" id="3.40.640.10">
    <property type="entry name" value="Type I PLP-dependent aspartate aminotransferase-like (Major domain)"/>
    <property type="match status" value="1"/>
</dbReference>
<keyword evidence="4" id="KW-1185">Reference proteome</keyword>
<dbReference type="InterPro" id="IPR000192">
    <property type="entry name" value="Aminotrans_V_dom"/>
</dbReference>
<feature type="domain" description="Aminotransferase class V" evidence="2">
    <location>
        <begin position="115"/>
        <end position="254"/>
    </location>
</feature>
<dbReference type="GO" id="GO:0043420">
    <property type="term" value="P:anthranilate metabolic process"/>
    <property type="evidence" value="ECO:0000318"/>
    <property type="project" value="GO_Central"/>
</dbReference>
<dbReference type="Pfam" id="PF00266">
    <property type="entry name" value="Aminotran_5"/>
    <property type="match status" value="1"/>
</dbReference>
<dbReference type="Ensembl" id="ENSCINT00000030807.1">
    <property type="protein sequence ID" value="ENSCINP00000034361.1"/>
    <property type="gene ID" value="ENSCING00000024316.1"/>
</dbReference>
<dbReference type="PANTHER" id="PTHR14084">
    <property type="entry name" value="KYNURENINASE"/>
    <property type="match status" value="1"/>
</dbReference>
<reference evidence="4" key="1">
    <citation type="journal article" date="2002" name="Science">
        <title>The draft genome of Ciona intestinalis: insights into chordate and vertebrate origins.</title>
        <authorList>
            <person name="Dehal P."/>
            <person name="Satou Y."/>
            <person name="Campbell R.K."/>
            <person name="Chapman J."/>
            <person name="Degnan B."/>
            <person name="De Tomaso A."/>
            <person name="Davidson B."/>
            <person name="Di Gregorio A."/>
            <person name="Gelpke M."/>
            <person name="Goodstein D.M."/>
            <person name="Harafuji N."/>
            <person name="Hastings K.E."/>
            <person name="Ho I."/>
            <person name="Hotta K."/>
            <person name="Huang W."/>
            <person name="Kawashima T."/>
            <person name="Lemaire P."/>
            <person name="Martinez D."/>
            <person name="Meinertzhagen I.A."/>
            <person name="Necula S."/>
            <person name="Nonaka M."/>
            <person name="Putnam N."/>
            <person name="Rash S."/>
            <person name="Saiga H."/>
            <person name="Satake M."/>
            <person name="Terry A."/>
            <person name="Yamada L."/>
            <person name="Wang H.G."/>
            <person name="Awazu S."/>
            <person name="Azumi K."/>
            <person name="Boore J."/>
            <person name="Branno M."/>
            <person name="Chin-Bow S."/>
            <person name="DeSantis R."/>
            <person name="Doyle S."/>
            <person name="Francino P."/>
            <person name="Keys D.N."/>
            <person name="Haga S."/>
            <person name="Hayashi H."/>
            <person name="Hino K."/>
            <person name="Imai K.S."/>
            <person name="Inaba K."/>
            <person name="Kano S."/>
            <person name="Kobayashi K."/>
            <person name="Kobayashi M."/>
            <person name="Lee B.I."/>
            <person name="Makabe K.W."/>
            <person name="Manohar C."/>
            <person name="Matassi G."/>
            <person name="Medina M."/>
            <person name="Mochizuki Y."/>
            <person name="Mount S."/>
            <person name="Morishita T."/>
            <person name="Miura S."/>
            <person name="Nakayama A."/>
            <person name="Nishizaka S."/>
            <person name="Nomoto H."/>
            <person name="Ohta F."/>
            <person name="Oishi K."/>
            <person name="Rigoutsos I."/>
            <person name="Sano M."/>
            <person name="Sasaki A."/>
            <person name="Sasakura Y."/>
            <person name="Shoguchi E."/>
            <person name="Shin-i T."/>
            <person name="Spagnuolo A."/>
            <person name="Stainier D."/>
            <person name="Suzuki M.M."/>
            <person name="Tassy O."/>
            <person name="Takatori N."/>
            <person name="Tokuoka M."/>
            <person name="Yagi K."/>
            <person name="Yoshizaki F."/>
            <person name="Wada S."/>
            <person name="Zhang C."/>
            <person name="Hyatt P.D."/>
            <person name="Larimer F."/>
            <person name="Detter C."/>
            <person name="Doggett N."/>
            <person name="Glavina T."/>
            <person name="Hawkins T."/>
            <person name="Richardson P."/>
            <person name="Lucas S."/>
            <person name="Kohara Y."/>
            <person name="Levine M."/>
            <person name="Satoh N."/>
            <person name="Rokhsar D.S."/>
        </authorList>
    </citation>
    <scope>NUCLEOTIDE SEQUENCE [LARGE SCALE GENOMIC DNA]</scope>
</reference>
<dbReference type="AlphaFoldDB" id="H2XXH7"/>
<evidence type="ECO:0000259" key="2">
    <source>
        <dbReference type="Pfam" id="PF00266"/>
    </source>
</evidence>
<dbReference type="GO" id="GO:0009435">
    <property type="term" value="P:NAD+ biosynthetic process"/>
    <property type="evidence" value="ECO:0007669"/>
    <property type="project" value="InterPro"/>
</dbReference>
<reference evidence="3" key="2">
    <citation type="submission" date="2025-08" db="UniProtKB">
        <authorList>
            <consortium name="Ensembl"/>
        </authorList>
    </citation>
    <scope>IDENTIFICATION</scope>
</reference>
<dbReference type="InterPro" id="IPR015424">
    <property type="entry name" value="PyrdxlP-dep_Trfase"/>
</dbReference>
<evidence type="ECO:0000256" key="1">
    <source>
        <dbReference type="ARBA" id="ARBA00022898"/>
    </source>
</evidence>
<dbReference type="GO" id="GO:0030429">
    <property type="term" value="F:kynureninase activity"/>
    <property type="evidence" value="ECO:0000318"/>
    <property type="project" value="GO_Central"/>
</dbReference>
<dbReference type="GO" id="GO:0030170">
    <property type="term" value="F:pyridoxal phosphate binding"/>
    <property type="evidence" value="ECO:0007669"/>
    <property type="project" value="InterPro"/>
</dbReference>
<dbReference type="GO" id="GO:0005737">
    <property type="term" value="C:cytoplasm"/>
    <property type="evidence" value="ECO:0000318"/>
    <property type="project" value="GO_Central"/>
</dbReference>
<dbReference type="PANTHER" id="PTHR14084:SF0">
    <property type="entry name" value="KYNURENINASE"/>
    <property type="match status" value="1"/>
</dbReference>
<keyword evidence="1" id="KW-0663">Pyridoxal phosphate</keyword>
<evidence type="ECO:0000313" key="3">
    <source>
        <dbReference type="Ensembl" id="ENSCINP00000034361.1"/>
    </source>
</evidence>
<dbReference type="GO" id="GO:0019441">
    <property type="term" value="P:L-tryptophan catabolic process to kynurenine"/>
    <property type="evidence" value="ECO:0000318"/>
    <property type="project" value="GO_Central"/>
</dbReference>
<dbReference type="InterPro" id="IPR015421">
    <property type="entry name" value="PyrdxlP-dep_Trfase_major"/>
</dbReference>
<protein>
    <submittedName>
        <fullName evidence="3">Kynureninase-like</fullName>
    </submittedName>
</protein>
<dbReference type="GeneTree" id="ENSGT00390000008033"/>
<dbReference type="KEGG" id="cin:100186313"/>